<reference evidence="2 3" key="1">
    <citation type="submission" date="2023-05" db="EMBL/GenBank/DDBJ databases">
        <title>Genome sequence of Pinibacter sp. MAH-24.</title>
        <authorList>
            <person name="Huq M.A."/>
        </authorList>
    </citation>
    <scope>NUCLEOTIDE SEQUENCE [LARGE SCALE GENOMIC DNA]</scope>
    <source>
        <strain evidence="2 3">MAH-24</strain>
    </source>
</reference>
<organism evidence="2 3">
    <name type="scientific">Pinibacter soli</name>
    <dbReference type="NCBI Taxonomy" id="3044211"/>
    <lineage>
        <taxon>Bacteria</taxon>
        <taxon>Pseudomonadati</taxon>
        <taxon>Bacteroidota</taxon>
        <taxon>Chitinophagia</taxon>
        <taxon>Chitinophagales</taxon>
        <taxon>Chitinophagaceae</taxon>
        <taxon>Pinibacter</taxon>
    </lineage>
</organism>
<sequence length="278" mass="32094">MKLLFILLALFVQSSVNAQTDPELFPLADRKSGYIGYYLEDRTNVVKPQFCSASYNVDGYYLVSKGEHEYYDNGTRNEEHIPNTEKFALLNSKGQFVINFSDNYTSIGIQSGLIEVEKNNFYGVVNDKNEIVIPLEYQELDIKNQEVIIARKNNRTGVITKDNIIIIPFIYDEIFSYTEISTNNFYLIVSKDGKKGVIDKNNKFIIPLGEHDLEFITEKSICLKKNEKFSLVTYDFKIILPNSFEVMTLQGVRKNEQEIYTKKNGKNYNFTIEGKLIK</sequence>
<feature type="signal peptide" evidence="1">
    <location>
        <begin position="1"/>
        <end position="18"/>
    </location>
</feature>
<evidence type="ECO:0000256" key="1">
    <source>
        <dbReference type="SAM" id="SignalP"/>
    </source>
</evidence>
<comment type="caution">
    <text evidence="2">The sequence shown here is derived from an EMBL/GenBank/DDBJ whole genome shotgun (WGS) entry which is preliminary data.</text>
</comment>
<dbReference type="Proteomes" id="UP001226434">
    <property type="component" value="Unassembled WGS sequence"/>
</dbReference>
<feature type="chain" id="PRO_5046037096" evidence="1">
    <location>
        <begin position="19"/>
        <end position="278"/>
    </location>
</feature>
<dbReference type="RefSeq" id="WP_282335536.1">
    <property type="nucleotide sequence ID" value="NZ_JASBRG010000007.1"/>
</dbReference>
<accession>A0ABT6RG75</accession>
<keyword evidence="3" id="KW-1185">Reference proteome</keyword>
<protein>
    <submittedName>
        <fullName evidence="2">WG repeat-containing protein</fullName>
    </submittedName>
</protein>
<name>A0ABT6RG75_9BACT</name>
<evidence type="ECO:0000313" key="3">
    <source>
        <dbReference type="Proteomes" id="UP001226434"/>
    </source>
</evidence>
<dbReference type="Pfam" id="PF14903">
    <property type="entry name" value="WG_beta_rep"/>
    <property type="match status" value="2"/>
</dbReference>
<dbReference type="InterPro" id="IPR032774">
    <property type="entry name" value="WG_beta_rep"/>
</dbReference>
<proteinExistence type="predicted"/>
<keyword evidence="1" id="KW-0732">Signal</keyword>
<dbReference type="EMBL" id="JASBRG010000007">
    <property type="protein sequence ID" value="MDI3321426.1"/>
    <property type="molecule type" value="Genomic_DNA"/>
</dbReference>
<gene>
    <name evidence="2" type="ORF">QJ048_16645</name>
</gene>
<evidence type="ECO:0000313" key="2">
    <source>
        <dbReference type="EMBL" id="MDI3321426.1"/>
    </source>
</evidence>